<dbReference type="EMBL" id="JAXOVC010000009">
    <property type="protein sequence ID" value="KAK4497027.1"/>
    <property type="molecule type" value="Genomic_DNA"/>
</dbReference>
<gene>
    <name evidence="2" type="ORF">PRZ48_011476</name>
</gene>
<dbReference type="PANTHER" id="PTHR43798">
    <property type="entry name" value="MONOACYLGLYCEROL LIPASE"/>
    <property type="match status" value="1"/>
</dbReference>
<dbReference type="SUPFAM" id="SSF53474">
    <property type="entry name" value="alpha/beta-Hydrolases"/>
    <property type="match status" value="1"/>
</dbReference>
<reference evidence="2 3" key="1">
    <citation type="journal article" date="2023" name="G3 (Bethesda)">
        <title>A chromosome-level genome assembly of Zasmidium syzygii isolated from banana leaves.</title>
        <authorList>
            <person name="van Westerhoven A.C."/>
            <person name="Mehrabi R."/>
            <person name="Talebi R."/>
            <person name="Steentjes M.B.F."/>
            <person name="Corcolon B."/>
            <person name="Chong P.A."/>
            <person name="Kema G.H.J."/>
            <person name="Seidl M.F."/>
        </authorList>
    </citation>
    <scope>NUCLEOTIDE SEQUENCE [LARGE SCALE GENOMIC DNA]</scope>
    <source>
        <strain evidence="2 3">P124</strain>
    </source>
</reference>
<comment type="caution">
    <text evidence="2">The sequence shown here is derived from an EMBL/GenBank/DDBJ whole genome shotgun (WGS) entry which is preliminary data.</text>
</comment>
<evidence type="ECO:0000259" key="1">
    <source>
        <dbReference type="Pfam" id="PF00561"/>
    </source>
</evidence>
<dbReference type="PANTHER" id="PTHR43798:SF33">
    <property type="entry name" value="HYDROLASE, PUTATIVE (AFU_ORTHOLOGUE AFUA_2G14860)-RELATED"/>
    <property type="match status" value="1"/>
</dbReference>
<proteinExistence type="predicted"/>
<dbReference type="Proteomes" id="UP001305779">
    <property type="component" value="Unassembled WGS sequence"/>
</dbReference>
<sequence>MWDGTVKALHEAGYSTLRFDHIGHARSPPPQPEQEPLHMDDIARHMREIIAARGCQGALYAIIGCSIGGILALRYPMIFPDEVNRVISICAPGAKAPGKAHTLWSQRIQQFREDVANGTNNIHHATVDRWFGEGDANEPTKAECSADTASSVEELQGIAREIGTRGAVVMEGAGHLPPMQQKDEFNKVMLDFLQE</sequence>
<protein>
    <recommendedName>
        <fullName evidence="1">AB hydrolase-1 domain-containing protein</fullName>
    </recommendedName>
</protein>
<dbReference type="InterPro" id="IPR050266">
    <property type="entry name" value="AB_hydrolase_sf"/>
</dbReference>
<organism evidence="2 3">
    <name type="scientific">Zasmidium cellare</name>
    <name type="common">Wine cellar mold</name>
    <name type="synonym">Racodium cellare</name>
    <dbReference type="NCBI Taxonomy" id="395010"/>
    <lineage>
        <taxon>Eukaryota</taxon>
        <taxon>Fungi</taxon>
        <taxon>Dikarya</taxon>
        <taxon>Ascomycota</taxon>
        <taxon>Pezizomycotina</taxon>
        <taxon>Dothideomycetes</taxon>
        <taxon>Dothideomycetidae</taxon>
        <taxon>Mycosphaerellales</taxon>
        <taxon>Mycosphaerellaceae</taxon>
        <taxon>Zasmidium</taxon>
    </lineage>
</organism>
<feature type="domain" description="AB hydrolase-1" evidence="1">
    <location>
        <begin position="1"/>
        <end position="117"/>
    </location>
</feature>
<name>A0ABR0E6G3_ZASCE</name>
<dbReference type="InterPro" id="IPR000073">
    <property type="entry name" value="AB_hydrolase_1"/>
</dbReference>
<dbReference type="Pfam" id="PF00561">
    <property type="entry name" value="Abhydrolase_1"/>
    <property type="match status" value="1"/>
</dbReference>
<dbReference type="Gene3D" id="3.40.50.1820">
    <property type="entry name" value="alpha/beta hydrolase"/>
    <property type="match status" value="2"/>
</dbReference>
<accession>A0ABR0E6G3</accession>
<evidence type="ECO:0000313" key="2">
    <source>
        <dbReference type="EMBL" id="KAK4497027.1"/>
    </source>
</evidence>
<dbReference type="InterPro" id="IPR029058">
    <property type="entry name" value="AB_hydrolase_fold"/>
</dbReference>
<keyword evidence="3" id="KW-1185">Reference proteome</keyword>
<evidence type="ECO:0000313" key="3">
    <source>
        <dbReference type="Proteomes" id="UP001305779"/>
    </source>
</evidence>